<dbReference type="Proteomes" id="UP000015105">
    <property type="component" value="Chromosome 7D"/>
</dbReference>
<protein>
    <submittedName>
        <fullName evidence="1">Uncharacterized protein</fullName>
    </submittedName>
</protein>
<reference evidence="1" key="4">
    <citation type="submission" date="2019-03" db="UniProtKB">
        <authorList>
            <consortium name="EnsemblPlants"/>
        </authorList>
    </citation>
    <scope>IDENTIFICATION</scope>
</reference>
<keyword evidence="2" id="KW-1185">Reference proteome</keyword>
<sequence>MWPFKNQESKQLHFLLSQEWIFFSIKSVTTTFLHGGYQPIKIIYCANHSQWIDSCSPKRLAVFSVQPLGVEGQTAGDDYGEIGFCNQCVYAPHHMIHTRGGW</sequence>
<reference evidence="1" key="3">
    <citation type="journal article" date="2017" name="Nature">
        <title>Genome sequence of the progenitor of the wheat D genome Aegilops tauschii.</title>
        <authorList>
            <person name="Luo M.C."/>
            <person name="Gu Y.Q."/>
            <person name="Puiu D."/>
            <person name="Wang H."/>
            <person name="Twardziok S.O."/>
            <person name="Deal K.R."/>
            <person name="Huo N."/>
            <person name="Zhu T."/>
            <person name="Wang L."/>
            <person name="Wang Y."/>
            <person name="McGuire P.E."/>
            <person name="Liu S."/>
            <person name="Long H."/>
            <person name="Ramasamy R.K."/>
            <person name="Rodriguez J.C."/>
            <person name="Van S.L."/>
            <person name="Yuan L."/>
            <person name="Wang Z."/>
            <person name="Xia Z."/>
            <person name="Xiao L."/>
            <person name="Anderson O.D."/>
            <person name="Ouyang S."/>
            <person name="Liang Y."/>
            <person name="Zimin A.V."/>
            <person name="Pertea G."/>
            <person name="Qi P."/>
            <person name="Bennetzen J.L."/>
            <person name="Dai X."/>
            <person name="Dawson M.W."/>
            <person name="Muller H.G."/>
            <person name="Kugler K."/>
            <person name="Rivarola-Duarte L."/>
            <person name="Spannagl M."/>
            <person name="Mayer K.F.X."/>
            <person name="Lu F.H."/>
            <person name="Bevan M.W."/>
            <person name="Leroy P."/>
            <person name="Li P."/>
            <person name="You F.M."/>
            <person name="Sun Q."/>
            <person name="Liu Z."/>
            <person name="Lyons E."/>
            <person name="Wicker T."/>
            <person name="Salzberg S.L."/>
            <person name="Devos K.M."/>
            <person name="Dvorak J."/>
        </authorList>
    </citation>
    <scope>NUCLEOTIDE SEQUENCE [LARGE SCALE GENOMIC DNA]</scope>
    <source>
        <strain evidence="1">cv. AL8/78</strain>
    </source>
</reference>
<accession>A0A453T0R9</accession>
<evidence type="ECO:0000313" key="2">
    <source>
        <dbReference type="Proteomes" id="UP000015105"/>
    </source>
</evidence>
<dbReference type="EnsemblPlants" id="AET7Gv21183100.10">
    <property type="protein sequence ID" value="AET7Gv21183100.10"/>
    <property type="gene ID" value="AET7Gv21183100"/>
</dbReference>
<name>A0A453T0R9_AEGTS</name>
<dbReference type="AlphaFoldDB" id="A0A453T0R9"/>
<proteinExistence type="predicted"/>
<reference evidence="2" key="2">
    <citation type="journal article" date="2017" name="Nat. Plants">
        <title>The Aegilops tauschii genome reveals multiple impacts of transposons.</title>
        <authorList>
            <person name="Zhao G."/>
            <person name="Zou C."/>
            <person name="Li K."/>
            <person name="Wang K."/>
            <person name="Li T."/>
            <person name="Gao L."/>
            <person name="Zhang X."/>
            <person name="Wang H."/>
            <person name="Yang Z."/>
            <person name="Liu X."/>
            <person name="Jiang W."/>
            <person name="Mao L."/>
            <person name="Kong X."/>
            <person name="Jiao Y."/>
            <person name="Jia J."/>
        </authorList>
    </citation>
    <scope>NUCLEOTIDE SEQUENCE [LARGE SCALE GENOMIC DNA]</scope>
    <source>
        <strain evidence="2">cv. AL8/78</strain>
    </source>
</reference>
<reference evidence="2" key="1">
    <citation type="journal article" date="2014" name="Science">
        <title>Ancient hybridizations among the ancestral genomes of bread wheat.</title>
        <authorList>
            <consortium name="International Wheat Genome Sequencing Consortium,"/>
            <person name="Marcussen T."/>
            <person name="Sandve S.R."/>
            <person name="Heier L."/>
            <person name="Spannagl M."/>
            <person name="Pfeifer M."/>
            <person name="Jakobsen K.S."/>
            <person name="Wulff B.B."/>
            <person name="Steuernagel B."/>
            <person name="Mayer K.F."/>
            <person name="Olsen O.A."/>
        </authorList>
    </citation>
    <scope>NUCLEOTIDE SEQUENCE [LARGE SCALE GENOMIC DNA]</scope>
    <source>
        <strain evidence="2">cv. AL8/78</strain>
    </source>
</reference>
<reference evidence="1" key="5">
    <citation type="journal article" date="2021" name="G3 (Bethesda)">
        <title>Aegilops tauschii genome assembly Aet v5.0 features greater sequence contiguity and improved annotation.</title>
        <authorList>
            <person name="Wang L."/>
            <person name="Zhu T."/>
            <person name="Rodriguez J.C."/>
            <person name="Deal K.R."/>
            <person name="Dubcovsky J."/>
            <person name="McGuire P.E."/>
            <person name="Lux T."/>
            <person name="Spannagl M."/>
            <person name="Mayer K.F.X."/>
            <person name="Baldrich P."/>
            <person name="Meyers B.C."/>
            <person name="Huo N."/>
            <person name="Gu Y.Q."/>
            <person name="Zhou H."/>
            <person name="Devos K.M."/>
            <person name="Bennetzen J.L."/>
            <person name="Unver T."/>
            <person name="Budak H."/>
            <person name="Gulick P.J."/>
            <person name="Galiba G."/>
            <person name="Kalapos B."/>
            <person name="Nelson D.R."/>
            <person name="Li P."/>
            <person name="You F.M."/>
            <person name="Luo M.C."/>
            <person name="Dvorak J."/>
        </authorList>
    </citation>
    <scope>NUCLEOTIDE SEQUENCE [LARGE SCALE GENOMIC DNA]</scope>
    <source>
        <strain evidence="1">cv. AL8/78</strain>
    </source>
</reference>
<dbReference type="Gramene" id="AET7Gv21183100.10">
    <property type="protein sequence ID" value="AET7Gv21183100.10"/>
    <property type="gene ID" value="AET7Gv21183100"/>
</dbReference>
<organism evidence="1 2">
    <name type="scientific">Aegilops tauschii subsp. strangulata</name>
    <name type="common">Goatgrass</name>
    <dbReference type="NCBI Taxonomy" id="200361"/>
    <lineage>
        <taxon>Eukaryota</taxon>
        <taxon>Viridiplantae</taxon>
        <taxon>Streptophyta</taxon>
        <taxon>Embryophyta</taxon>
        <taxon>Tracheophyta</taxon>
        <taxon>Spermatophyta</taxon>
        <taxon>Magnoliopsida</taxon>
        <taxon>Liliopsida</taxon>
        <taxon>Poales</taxon>
        <taxon>Poaceae</taxon>
        <taxon>BOP clade</taxon>
        <taxon>Pooideae</taxon>
        <taxon>Triticodae</taxon>
        <taxon>Triticeae</taxon>
        <taxon>Triticinae</taxon>
        <taxon>Aegilops</taxon>
    </lineage>
</organism>
<evidence type="ECO:0000313" key="1">
    <source>
        <dbReference type="EnsemblPlants" id="AET7Gv21183100.10"/>
    </source>
</evidence>